<dbReference type="EMBL" id="JANAWD010000243">
    <property type="protein sequence ID" value="KAJ3483071.1"/>
    <property type="molecule type" value="Genomic_DNA"/>
</dbReference>
<dbReference type="AlphaFoldDB" id="A0AAD5V0N3"/>
<evidence type="ECO:0008006" key="3">
    <source>
        <dbReference type="Google" id="ProtNLM"/>
    </source>
</evidence>
<keyword evidence="2" id="KW-1185">Reference proteome</keyword>
<comment type="caution">
    <text evidence="1">The sequence shown here is derived from an EMBL/GenBank/DDBJ whole genome shotgun (WGS) entry which is preliminary data.</text>
</comment>
<gene>
    <name evidence="1" type="ORF">NLI96_g6558</name>
</gene>
<name>A0AAD5V0N3_9APHY</name>
<proteinExistence type="predicted"/>
<dbReference type="InterPro" id="IPR011051">
    <property type="entry name" value="RmlC_Cupin_sf"/>
</dbReference>
<protein>
    <recommendedName>
        <fullName evidence="3">Cysteine dioxygenase</fullName>
    </recommendedName>
</protein>
<dbReference type="Proteomes" id="UP001212997">
    <property type="component" value="Unassembled WGS sequence"/>
</dbReference>
<dbReference type="CDD" id="cd10548">
    <property type="entry name" value="cupin_CDO"/>
    <property type="match status" value="1"/>
</dbReference>
<reference evidence="1" key="1">
    <citation type="submission" date="2022-07" db="EMBL/GenBank/DDBJ databases">
        <title>Genome Sequence of Physisporinus lineatus.</title>
        <authorList>
            <person name="Buettner E."/>
        </authorList>
    </citation>
    <scope>NUCLEOTIDE SEQUENCE</scope>
    <source>
        <strain evidence="1">VT162</strain>
    </source>
</reference>
<sequence>MAHRQAFYDPFASIHLRLEESTPSYSISEWFPAPLPNHETPDGEAAIMMMSDQSPIALKPLPLPLIIANPSPDTDGDLESQRGRASIQLPIKGQGVIAVRVPPGDCEGLTISVWSSSSGVFPPTMLSLNLRKKSCSLEYSTPDNTTPIEWKKPKSEQASYLQEGTVEETYWLSVDRPNGWIRWGRGYTNVALATGEVELKYKDDTGVMVWKDKGKFEWLDTVQDVRYTLWGPNYDNSNAKIVVLPLPLVADLPPYIINNSDVTLSDLENNNFTVPQNLTPECQRLYHNVAGANILLDDKSFPYFSQAIQESVNTEGKLGFNMLAKKAAEFGKPDIEGTYLRITLGRDMGDSPGVPYVLEIWPAGHYSPIHDHGDSNAVIKVLHGLIHAKYFDSLTVQPRPNQIGTAILKQGDITWLSPNNYQVHQLCNPDGKGPTGLVAITIQCYRYTDQDKVHHESFRYLEKDGGPEVKEFVPNS</sequence>
<evidence type="ECO:0000313" key="1">
    <source>
        <dbReference type="EMBL" id="KAJ3483071.1"/>
    </source>
</evidence>
<dbReference type="SUPFAM" id="SSF51182">
    <property type="entry name" value="RmlC-like cupins"/>
    <property type="match status" value="1"/>
</dbReference>
<organism evidence="1 2">
    <name type="scientific">Meripilus lineatus</name>
    <dbReference type="NCBI Taxonomy" id="2056292"/>
    <lineage>
        <taxon>Eukaryota</taxon>
        <taxon>Fungi</taxon>
        <taxon>Dikarya</taxon>
        <taxon>Basidiomycota</taxon>
        <taxon>Agaricomycotina</taxon>
        <taxon>Agaricomycetes</taxon>
        <taxon>Polyporales</taxon>
        <taxon>Meripilaceae</taxon>
        <taxon>Meripilus</taxon>
    </lineage>
</organism>
<evidence type="ECO:0000313" key="2">
    <source>
        <dbReference type="Proteomes" id="UP001212997"/>
    </source>
</evidence>
<accession>A0AAD5V0N3</accession>
<dbReference type="InterPro" id="IPR014710">
    <property type="entry name" value="RmlC-like_jellyroll"/>
</dbReference>
<dbReference type="Gene3D" id="2.60.120.10">
    <property type="entry name" value="Jelly Rolls"/>
    <property type="match status" value="1"/>
</dbReference>